<dbReference type="PANTHER" id="PTHR47019">
    <property type="entry name" value="LIPID II FLIPPASE MURJ"/>
    <property type="match status" value="1"/>
</dbReference>
<dbReference type="GO" id="GO:0009252">
    <property type="term" value="P:peptidoglycan biosynthetic process"/>
    <property type="evidence" value="ECO:0007669"/>
    <property type="project" value="UniProtKB-UniRule"/>
</dbReference>
<feature type="transmembrane region" description="Helical" evidence="10">
    <location>
        <begin position="385"/>
        <end position="404"/>
    </location>
</feature>
<dbReference type="CDD" id="cd13123">
    <property type="entry name" value="MATE_MurJ_like"/>
    <property type="match status" value="1"/>
</dbReference>
<evidence type="ECO:0000256" key="2">
    <source>
        <dbReference type="ARBA" id="ARBA00022475"/>
    </source>
</evidence>
<keyword evidence="10 11" id="KW-0961">Cell wall biogenesis/degradation</keyword>
<feature type="transmembrane region" description="Helical" evidence="10">
    <location>
        <begin position="158"/>
        <end position="182"/>
    </location>
</feature>
<evidence type="ECO:0000256" key="6">
    <source>
        <dbReference type="ARBA" id="ARBA00022989"/>
    </source>
</evidence>
<dbReference type="AlphaFoldDB" id="A0A365UEN7"/>
<dbReference type="OrthoDB" id="9816572at2"/>
<evidence type="ECO:0000256" key="5">
    <source>
        <dbReference type="ARBA" id="ARBA00022984"/>
    </source>
</evidence>
<feature type="transmembrane region" description="Helical" evidence="10">
    <location>
        <begin position="188"/>
        <end position="208"/>
    </location>
</feature>
<evidence type="ECO:0000256" key="11">
    <source>
        <dbReference type="PIRNR" id="PIRNR002869"/>
    </source>
</evidence>
<dbReference type="InterPro" id="IPR051050">
    <property type="entry name" value="Lipid_II_flippase_MurJ/MviN"/>
</dbReference>
<feature type="transmembrane region" description="Helical" evidence="10">
    <location>
        <begin position="270"/>
        <end position="291"/>
    </location>
</feature>
<dbReference type="PRINTS" id="PR01806">
    <property type="entry name" value="VIRFACTRMVIN"/>
</dbReference>
<dbReference type="InterPro" id="IPR004268">
    <property type="entry name" value="MurJ"/>
</dbReference>
<keyword evidence="10" id="KW-0997">Cell inner membrane</keyword>
<gene>
    <name evidence="12" type="primary">mviN</name>
    <name evidence="10" type="synonym">murJ</name>
    <name evidence="12" type="ORF">DRV85_03365</name>
</gene>
<dbReference type="Proteomes" id="UP000253370">
    <property type="component" value="Unassembled WGS sequence"/>
</dbReference>
<evidence type="ECO:0000313" key="12">
    <source>
        <dbReference type="EMBL" id="RBI87174.1"/>
    </source>
</evidence>
<sequence>MRPIRLMAGFLTVGVWTLASRVLGFARDAMILAFLGTGPLYEAYVVAFRLPNMFRRFFAEGAFNTAFVPMFSKKLEGEEDAQAFAREAFAGLGSVLIALTLVAQLAMPWLVYGMASGFAGREEFGLSVEFGRIAFPYILFISLAALLSGVLNATGRFAAAAAAPVLLNVLLIGAMAGAHYLGGDVARALIWAIPVAGVAQLLLVGFAARAAGFTMRLQRPRLTPELKRLVRIAVPAALAGGVVQINLLVGQQVASYFDRAVGWLYAADRLYQLPLGVVGIAVGIVLLPDLSRRLRAGDDAGGRAAFSRAGEIALALTIPCAVALVLIPLPIVSVLFERGQATADDSAAIAVAVAIYGLGLPAFVLQKVLQPLFFAREDTRSPFRYAVWAMVVNAVLAIGLAPLLGWIAPAIATTAAGWAMVWMLAAGGRRMGEVARFDARFRSRLWRILAASAVMGAALWALELALGPFLGMGGWRWLALLALVGGGAAVYLAAAQVLGALRLSEVRGALRRGG</sequence>
<dbReference type="HAMAP" id="MF_02078">
    <property type="entry name" value="MurJ_MviN"/>
    <property type="match status" value="1"/>
</dbReference>
<evidence type="ECO:0000256" key="1">
    <source>
        <dbReference type="ARBA" id="ARBA00004651"/>
    </source>
</evidence>
<feature type="transmembrane region" description="Helical" evidence="10">
    <location>
        <begin position="410"/>
        <end position="427"/>
    </location>
</feature>
<keyword evidence="3 10" id="KW-0812">Transmembrane</keyword>
<dbReference type="EMBL" id="QNTQ01000002">
    <property type="protein sequence ID" value="RBI87174.1"/>
    <property type="molecule type" value="Genomic_DNA"/>
</dbReference>
<evidence type="ECO:0000256" key="3">
    <source>
        <dbReference type="ARBA" id="ARBA00022692"/>
    </source>
</evidence>
<dbReference type="PANTHER" id="PTHR47019:SF1">
    <property type="entry name" value="LIPID II FLIPPASE MURJ"/>
    <property type="match status" value="1"/>
</dbReference>
<dbReference type="Pfam" id="PF03023">
    <property type="entry name" value="MurJ"/>
    <property type="match status" value="1"/>
</dbReference>
<dbReference type="GO" id="GO:0015648">
    <property type="term" value="F:lipid-linked peptidoglycan transporter activity"/>
    <property type="evidence" value="ECO:0007669"/>
    <property type="project" value="UniProtKB-UniRule"/>
</dbReference>
<feature type="transmembrane region" description="Helical" evidence="10">
    <location>
        <begin position="130"/>
        <end position="151"/>
    </location>
</feature>
<keyword evidence="7 10" id="KW-0472">Membrane</keyword>
<comment type="caution">
    <text evidence="12">The sequence shown here is derived from an EMBL/GenBank/DDBJ whole genome shotgun (WGS) entry which is preliminary data.</text>
</comment>
<comment type="function">
    <text evidence="8 10 11">Involved in peptidoglycan biosynthesis. Transports lipid-linked peptidoglycan precursors from the inner to the outer leaflet of the cytoplasmic membrane.</text>
</comment>
<dbReference type="RefSeq" id="WP_113288022.1">
    <property type="nucleotide sequence ID" value="NZ_QNTQ01000002.1"/>
</dbReference>
<feature type="transmembrane region" description="Helical" evidence="10">
    <location>
        <begin position="347"/>
        <end position="365"/>
    </location>
</feature>
<evidence type="ECO:0000256" key="8">
    <source>
        <dbReference type="ARBA" id="ARBA00060041"/>
    </source>
</evidence>
<reference evidence="12 13" key="1">
    <citation type="submission" date="2018-07" db="EMBL/GenBank/DDBJ databases">
        <title>Rhodosalinus sp. strain E84T genomic sequence and assembly.</title>
        <authorList>
            <person name="Liu Z.-W."/>
            <person name="Lu D.-C."/>
        </authorList>
    </citation>
    <scope>NUCLEOTIDE SEQUENCE [LARGE SCALE GENOMIC DNA]</scope>
    <source>
        <strain evidence="12 13">E84</strain>
    </source>
</reference>
<evidence type="ECO:0000313" key="13">
    <source>
        <dbReference type="Proteomes" id="UP000253370"/>
    </source>
</evidence>
<comment type="similarity">
    <text evidence="9 10 11">Belongs to the MurJ/MviN family.</text>
</comment>
<evidence type="ECO:0000256" key="10">
    <source>
        <dbReference type="HAMAP-Rule" id="MF_02078"/>
    </source>
</evidence>
<keyword evidence="2 10" id="KW-1003">Cell membrane</keyword>
<keyword evidence="10 11" id="KW-0813">Transport</keyword>
<accession>A0A365UEN7</accession>
<dbReference type="UniPathway" id="UPA00219"/>
<protein>
    <recommendedName>
        <fullName evidence="10">Probable lipid II flippase MurJ</fullName>
    </recommendedName>
</protein>
<feature type="transmembrane region" description="Helical" evidence="10">
    <location>
        <begin position="477"/>
        <end position="501"/>
    </location>
</feature>
<keyword evidence="13" id="KW-1185">Reference proteome</keyword>
<comment type="pathway">
    <text evidence="10">Cell wall biogenesis; peptidoglycan biosynthesis.</text>
</comment>
<dbReference type="GO" id="GO:0005886">
    <property type="term" value="C:plasma membrane"/>
    <property type="evidence" value="ECO:0007669"/>
    <property type="project" value="UniProtKB-SubCell"/>
</dbReference>
<feature type="transmembrane region" description="Helical" evidence="10">
    <location>
        <begin position="448"/>
        <end position="471"/>
    </location>
</feature>
<organism evidence="12 13">
    <name type="scientific">Rhodosalinus halophilus</name>
    <dbReference type="NCBI Taxonomy" id="2259333"/>
    <lineage>
        <taxon>Bacteria</taxon>
        <taxon>Pseudomonadati</taxon>
        <taxon>Pseudomonadota</taxon>
        <taxon>Alphaproteobacteria</taxon>
        <taxon>Rhodobacterales</taxon>
        <taxon>Paracoccaceae</taxon>
        <taxon>Rhodosalinus</taxon>
    </lineage>
</organism>
<dbReference type="GO" id="GO:0008360">
    <property type="term" value="P:regulation of cell shape"/>
    <property type="evidence" value="ECO:0007669"/>
    <property type="project" value="UniProtKB-UniRule"/>
</dbReference>
<keyword evidence="4 10" id="KW-0133">Cell shape</keyword>
<evidence type="ECO:0000256" key="9">
    <source>
        <dbReference type="ARBA" id="ARBA00061532"/>
    </source>
</evidence>
<feature type="transmembrane region" description="Helical" evidence="10">
    <location>
        <begin position="88"/>
        <end position="110"/>
    </location>
</feature>
<feature type="transmembrane region" description="Helical" evidence="10">
    <location>
        <begin position="312"/>
        <end position="335"/>
    </location>
</feature>
<feature type="transmembrane region" description="Helical" evidence="10">
    <location>
        <begin position="229"/>
        <end position="250"/>
    </location>
</feature>
<dbReference type="GO" id="GO:0071555">
    <property type="term" value="P:cell wall organization"/>
    <property type="evidence" value="ECO:0007669"/>
    <property type="project" value="UniProtKB-UniRule"/>
</dbReference>
<evidence type="ECO:0000256" key="4">
    <source>
        <dbReference type="ARBA" id="ARBA00022960"/>
    </source>
</evidence>
<dbReference type="GO" id="GO:0034204">
    <property type="term" value="P:lipid translocation"/>
    <property type="evidence" value="ECO:0007669"/>
    <property type="project" value="TreeGrafter"/>
</dbReference>
<keyword evidence="6 10" id="KW-1133">Transmembrane helix</keyword>
<evidence type="ECO:0000256" key="7">
    <source>
        <dbReference type="ARBA" id="ARBA00023136"/>
    </source>
</evidence>
<keyword evidence="5 10" id="KW-0573">Peptidoglycan synthesis</keyword>
<proteinExistence type="inferred from homology"/>
<comment type="subcellular location">
    <subcellularLocation>
        <location evidence="10">Cell inner membrane</location>
        <topology evidence="10">Multi-pass membrane protein</topology>
    </subcellularLocation>
    <subcellularLocation>
        <location evidence="1">Cell membrane</location>
        <topology evidence="1">Multi-pass membrane protein</topology>
    </subcellularLocation>
</comment>
<feature type="transmembrane region" description="Helical" evidence="10">
    <location>
        <begin position="29"/>
        <end position="48"/>
    </location>
</feature>
<name>A0A365UEN7_9RHOB</name>
<dbReference type="PIRSF" id="PIRSF002869">
    <property type="entry name" value="MviN"/>
    <property type="match status" value="1"/>
</dbReference>
<dbReference type="NCBIfam" id="TIGR01695">
    <property type="entry name" value="murJ_mviN"/>
    <property type="match status" value="1"/>
</dbReference>